<dbReference type="Proteomes" id="UP000095727">
    <property type="component" value="Unassembled WGS sequence"/>
</dbReference>
<sequence>MKNKAVAVLTAISILIAGLTGCQTATKSYGGKTTIKLEPNQKLEEITWKDDSLWYLTRPMTNEDIAETHTFQQQSNFGVFEGTVTIIESKE</sequence>
<evidence type="ECO:0000256" key="1">
    <source>
        <dbReference type="SAM" id="SignalP"/>
    </source>
</evidence>
<reference evidence="2 3" key="1">
    <citation type="submission" date="2015-09" db="EMBL/GenBank/DDBJ databases">
        <authorList>
            <consortium name="Pathogen Informatics"/>
        </authorList>
    </citation>
    <scope>NUCLEOTIDE SEQUENCE [LARGE SCALE GENOMIC DNA]</scope>
    <source>
        <strain evidence="2 3">2789STDY5834962</strain>
    </source>
</reference>
<evidence type="ECO:0000313" key="3">
    <source>
        <dbReference type="Proteomes" id="UP000095727"/>
    </source>
</evidence>
<dbReference type="AlphaFoldDB" id="A0A173TV19"/>
<keyword evidence="1" id="KW-0732">Signal</keyword>
<proteinExistence type="predicted"/>
<accession>A0A173TV19</accession>
<dbReference type="RefSeq" id="WP_055157702.1">
    <property type="nucleotide sequence ID" value="NZ_CYXR01000019.1"/>
</dbReference>
<evidence type="ECO:0000313" key="2">
    <source>
        <dbReference type="EMBL" id="CUN06006.1"/>
    </source>
</evidence>
<gene>
    <name evidence="2" type="ORF">ERS852574_02439</name>
</gene>
<dbReference type="EMBL" id="CYXR01000019">
    <property type="protein sequence ID" value="CUN06006.1"/>
    <property type="molecule type" value="Genomic_DNA"/>
</dbReference>
<name>A0A173TV19_9FIRM</name>
<feature type="chain" id="PRO_5038923446" evidence="1">
    <location>
        <begin position="18"/>
        <end position="91"/>
    </location>
</feature>
<protein>
    <submittedName>
        <fullName evidence="2">Uncharacterized protein</fullName>
    </submittedName>
</protein>
<dbReference type="PROSITE" id="PS51257">
    <property type="entry name" value="PROKAR_LIPOPROTEIN"/>
    <property type="match status" value="1"/>
</dbReference>
<feature type="signal peptide" evidence="1">
    <location>
        <begin position="1"/>
        <end position="17"/>
    </location>
</feature>
<organism evidence="2 3">
    <name type="scientific">Coprococcus comes</name>
    <dbReference type="NCBI Taxonomy" id="410072"/>
    <lineage>
        <taxon>Bacteria</taxon>
        <taxon>Bacillati</taxon>
        <taxon>Bacillota</taxon>
        <taxon>Clostridia</taxon>
        <taxon>Lachnospirales</taxon>
        <taxon>Lachnospiraceae</taxon>
        <taxon>Coprococcus</taxon>
    </lineage>
</organism>